<dbReference type="AlphaFoldDB" id="A0A0F3PI92"/>
<sequence>MKPYLYAENIQFKVKERTEPIIAETTLNIAKEELVVILGHNGSGKSTLAKILAGYLKPTSGKVCLDQVRIDKISKGQKASTLVTLTQKAEERLFTELTLAENIILWESRFSSNERLTSSELLELTGSPKRFLPLLSQPLGKFSGGEK</sequence>
<evidence type="ECO:0000313" key="5">
    <source>
        <dbReference type="EMBL" id="KJV78939.1"/>
    </source>
</evidence>
<evidence type="ECO:0000259" key="4">
    <source>
        <dbReference type="Pfam" id="PF00005"/>
    </source>
</evidence>
<organism evidence="5 6">
    <name type="scientific">Rickettsia rhipicephali str. Ect</name>
    <dbReference type="NCBI Taxonomy" id="1359199"/>
    <lineage>
        <taxon>Bacteria</taxon>
        <taxon>Pseudomonadati</taxon>
        <taxon>Pseudomonadota</taxon>
        <taxon>Alphaproteobacteria</taxon>
        <taxon>Rickettsiales</taxon>
        <taxon>Rickettsiaceae</taxon>
        <taxon>Rickettsieae</taxon>
        <taxon>Rickettsia</taxon>
        <taxon>spotted fever group</taxon>
    </lineage>
</organism>
<dbReference type="PANTHER" id="PTHR43553:SF24">
    <property type="entry name" value="ENERGY-COUPLING FACTOR TRANSPORTER ATP-BINDING PROTEIN ECFA1"/>
    <property type="match status" value="1"/>
</dbReference>
<name>A0A0F3PI92_RICRH</name>
<proteinExistence type="predicted"/>
<dbReference type="Gene3D" id="3.40.50.300">
    <property type="entry name" value="P-loop containing nucleotide triphosphate hydrolases"/>
    <property type="match status" value="1"/>
</dbReference>
<dbReference type="SUPFAM" id="SSF52540">
    <property type="entry name" value="P-loop containing nucleoside triphosphate hydrolases"/>
    <property type="match status" value="1"/>
</dbReference>
<dbReference type="GO" id="GO:0005524">
    <property type="term" value="F:ATP binding"/>
    <property type="evidence" value="ECO:0007669"/>
    <property type="project" value="UniProtKB-KW"/>
</dbReference>
<dbReference type="PATRIC" id="fig|1359199.3.peg.1132"/>
<reference evidence="5 6" key="1">
    <citation type="submission" date="2015-01" db="EMBL/GenBank/DDBJ databases">
        <title>Genome Sequencing of Rickettsiales.</title>
        <authorList>
            <person name="Daugherty S.C."/>
            <person name="Su Q."/>
            <person name="Abolude K."/>
            <person name="Beier-Sexton M."/>
            <person name="Carlyon J.A."/>
            <person name="Carter R."/>
            <person name="Day N.P."/>
            <person name="Dumler S.J."/>
            <person name="Dyachenko V."/>
            <person name="Godinez A."/>
            <person name="Kurtti T.J."/>
            <person name="Lichay M."/>
            <person name="Mullins K.E."/>
            <person name="Ott S."/>
            <person name="Pappas-Brown V."/>
            <person name="Paris D.H."/>
            <person name="Patel P."/>
            <person name="Richards A.L."/>
            <person name="Sadzewicz L."/>
            <person name="Sears K."/>
            <person name="Seidman D."/>
            <person name="Sengamalay N."/>
            <person name="Stenos J."/>
            <person name="Tallon L.J."/>
            <person name="Vincent G."/>
            <person name="Fraser C.M."/>
            <person name="Munderloh U."/>
            <person name="Dunning-Hotopp J.C."/>
        </authorList>
    </citation>
    <scope>NUCLEOTIDE SEQUENCE [LARGE SCALE GENOMIC DNA]</scope>
    <source>
        <strain evidence="5 6">Ect</strain>
    </source>
</reference>
<dbReference type="InterPro" id="IPR003439">
    <property type="entry name" value="ABC_transporter-like_ATP-bd"/>
</dbReference>
<gene>
    <name evidence="5" type="ORF">RMAECT_1148</name>
</gene>
<dbReference type="Pfam" id="PF00005">
    <property type="entry name" value="ABC_tran"/>
    <property type="match status" value="1"/>
</dbReference>
<evidence type="ECO:0000256" key="1">
    <source>
        <dbReference type="ARBA" id="ARBA00022448"/>
    </source>
</evidence>
<evidence type="ECO:0000313" key="6">
    <source>
        <dbReference type="Proteomes" id="UP000033591"/>
    </source>
</evidence>
<evidence type="ECO:0000256" key="2">
    <source>
        <dbReference type="ARBA" id="ARBA00022741"/>
    </source>
</evidence>
<dbReference type="EMBL" id="LAOC01000001">
    <property type="protein sequence ID" value="KJV78939.1"/>
    <property type="molecule type" value="Genomic_DNA"/>
</dbReference>
<feature type="domain" description="ABC transporter" evidence="4">
    <location>
        <begin position="25"/>
        <end position="147"/>
    </location>
</feature>
<dbReference type="GO" id="GO:0016887">
    <property type="term" value="F:ATP hydrolysis activity"/>
    <property type="evidence" value="ECO:0007669"/>
    <property type="project" value="InterPro"/>
</dbReference>
<keyword evidence="2" id="KW-0547">Nucleotide-binding</keyword>
<evidence type="ECO:0000256" key="3">
    <source>
        <dbReference type="ARBA" id="ARBA00022840"/>
    </source>
</evidence>
<dbReference type="GO" id="GO:0043190">
    <property type="term" value="C:ATP-binding cassette (ABC) transporter complex"/>
    <property type="evidence" value="ECO:0007669"/>
    <property type="project" value="TreeGrafter"/>
</dbReference>
<dbReference type="InterPro" id="IPR050095">
    <property type="entry name" value="ECF_ABC_transporter_ATP-bd"/>
</dbReference>
<comment type="caution">
    <text evidence="5">The sequence shown here is derived from an EMBL/GenBank/DDBJ whole genome shotgun (WGS) entry which is preliminary data.</text>
</comment>
<protein>
    <submittedName>
        <fullName evidence="5">ABC transporter family protein</fullName>
    </submittedName>
</protein>
<keyword evidence="1" id="KW-0813">Transport</keyword>
<dbReference type="GO" id="GO:0042626">
    <property type="term" value="F:ATPase-coupled transmembrane transporter activity"/>
    <property type="evidence" value="ECO:0007669"/>
    <property type="project" value="TreeGrafter"/>
</dbReference>
<dbReference type="PANTHER" id="PTHR43553">
    <property type="entry name" value="HEAVY METAL TRANSPORTER"/>
    <property type="match status" value="1"/>
</dbReference>
<dbReference type="Proteomes" id="UP000033591">
    <property type="component" value="Unassembled WGS sequence"/>
</dbReference>
<dbReference type="InterPro" id="IPR027417">
    <property type="entry name" value="P-loop_NTPase"/>
</dbReference>
<accession>A0A0F3PI92</accession>
<keyword evidence="3" id="KW-0067">ATP-binding</keyword>